<dbReference type="SUPFAM" id="SSF54373">
    <property type="entry name" value="FAD-linked reductases, C-terminal domain"/>
    <property type="match status" value="1"/>
</dbReference>
<dbReference type="InterPro" id="IPR023209">
    <property type="entry name" value="DAO"/>
</dbReference>
<sequence>MAEKETIVVIGAGVLGLSCALYIQQHLPPSQTIILAAREFPHHTSINYASPWAGAHYRPVPGSTIQFTREETQAKRTYEHFKTLASHEPGSGVQSIQGIEHLENPPQEYLDPENIRNAYGHLDGFSQLTEEECPPGVKWGVQYKTFVVNSPVYCAYLLRQFVLKGGRTRGYTFQDPREAFHLASAVKTVVNCSGMGFGDEKSFIIRGQTCLVRNPCSMTVTRQNSDGSWSFCIPRPLGGGTIVGGTKQPHNWDPNPSLETRGQLLANAAKWFPFEEGKAGQFDVIRDIIGRRPTREGGIRIEAEKLSDGRETLVHAYGAGGRGFELSWGVAEDVFELMKENGLVKEKASL</sequence>
<keyword evidence="6" id="KW-0472">Membrane</keyword>
<dbReference type="GO" id="GO:0071949">
    <property type="term" value="F:FAD binding"/>
    <property type="evidence" value="ECO:0007669"/>
    <property type="project" value="InterPro"/>
</dbReference>
<dbReference type="Pfam" id="PF01266">
    <property type="entry name" value="DAO"/>
    <property type="match status" value="1"/>
</dbReference>
<dbReference type="PANTHER" id="PTHR11530">
    <property type="entry name" value="D-AMINO ACID OXIDASE"/>
    <property type="match status" value="1"/>
</dbReference>
<keyword evidence="6" id="KW-1133">Transmembrane helix</keyword>
<dbReference type="OrthoDB" id="2015447at2759"/>
<dbReference type="Gene3D" id="3.40.50.720">
    <property type="entry name" value="NAD(P)-binding Rossmann-like Domain"/>
    <property type="match status" value="1"/>
</dbReference>
<accession>A0A319DKC0</accession>
<dbReference type="Proteomes" id="UP000247810">
    <property type="component" value="Unassembled WGS sequence"/>
</dbReference>
<feature type="domain" description="FAD dependent oxidoreductase" evidence="7">
    <location>
        <begin position="7"/>
        <end position="336"/>
    </location>
</feature>
<keyword evidence="6" id="KW-0812">Transmembrane</keyword>
<dbReference type="Gene3D" id="3.30.9.10">
    <property type="entry name" value="D-Amino Acid Oxidase, subunit A, domain 2"/>
    <property type="match status" value="1"/>
</dbReference>
<evidence type="ECO:0000256" key="1">
    <source>
        <dbReference type="ARBA" id="ARBA00001974"/>
    </source>
</evidence>
<dbReference type="InterPro" id="IPR006181">
    <property type="entry name" value="D-amino_acid_oxidase_CS"/>
</dbReference>
<dbReference type="InterPro" id="IPR006076">
    <property type="entry name" value="FAD-dep_OxRdtase"/>
</dbReference>
<dbReference type="SUPFAM" id="SSF51971">
    <property type="entry name" value="Nucleotide-binding domain"/>
    <property type="match status" value="1"/>
</dbReference>
<evidence type="ECO:0000313" key="8">
    <source>
        <dbReference type="EMBL" id="PYH97981.1"/>
    </source>
</evidence>
<comment type="similarity">
    <text evidence="2">Belongs to the DAMOX/DASOX family.</text>
</comment>
<dbReference type="EMBL" id="KZ825816">
    <property type="protein sequence ID" value="PYH97981.1"/>
    <property type="molecule type" value="Genomic_DNA"/>
</dbReference>
<dbReference type="PIRSF" id="PIRSF000189">
    <property type="entry name" value="D-aa_oxidase"/>
    <property type="match status" value="1"/>
</dbReference>
<evidence type="ECO:0000256" key="3">
    <source>
        <dbReference type="ARBA" id="ARBA00022630"/>
    </source>
</evidence>
<dbReference type="VEuPathDB" id="FungiDB:BO71DRAFT_406467"/>
<dbReference type="STRING" id="1448320.A0A319DKC0"/>
<dbReference type="PROSITE" id="PS51257">
    <property type="entry name" value="PROKAR_LIPOPROTEIN"/>
    <property type="match status" value="1"/>
</dbReference>
<evidence type="ECO:0000313" key="9">
    <source>
        <dbReference type="Proteomes" id="UP000247810"/>
    </source>
</evidence>
<gene>
    <name evidence="8" type="ORF">BO71DRAFT_406467</name>
</gene>
<organism evidence="8 9">
    <name type="scientific">Aspergillus ellipticus CBS 707.79</name>
    <dbReference type="NCBI Taxonomy" id="1448320"/>
    <lineage>
        <taxon>Eukaryota</taxon>
        <taxon>Fungi</taxon>
        <taxon>Dikarya</taxon>
        <taxon>Ascomycota</taxon>
        <taxon>Pezizomycotina</taxon>
        <taxon>Eurotiomycetes</taxon>
        <taxon>Eurotiomycetidae</taxon>
        <taxon>Eurotiales</taxon>
        <taxon>Aspergillaceae</taxon>
        <taxon>Aspergillus</taxon>
        <taxon>Aspergillus subgen. Circumdati</taxon>
    </lineage>
</organism>
<keyword evidence="4" id="KW-0274">FAD</keyword>
<dbReference type="GO" id="GO:0003884">
    <property type="term" value="F:D-amino-acid oxidase activity"/>
    <property type="evidence" value="ECO:0007669"/>
    <property type="project" value="InterPro"/>
</dbReference>
<evidence type="ECO:0000259" key="7">
    <source>
        <dbReference type="Pfam" id="PF01266"/>
    </source>
</evidence>
<dbReference type="GO" id="GO:0005737">
    <property type="term" value="C:cytoplasm"/>
    <property type="evidence" value="ECO:0007669"/>
    <property type="project" value="TreeGrafter"/>
</dbReference>
<evidence type="ECO:0000256" key="2">
    <source>
        <dbReference type="ARBA" id="ARBA00006730"/>
    </source>
</evidence>
<comment type="cofactor">
    <cofactor evidence="1">
        <name>FAD</name>
        <dbReference type="ChEBI" id="CHEBI:57692"/>
    </cofactor>
</comment>
<dbReference type="PANTHER" id="PTHR11530:SF26">
    <property type="entry name" value="FAD DEPENDENT OXIDOREDUCTASE SUPERFAMILY (AFU_ORTHOLOGUE AFUA_5G13940)"/>
    <property type="match status" value="1"/>
</dbReference>
<keyword evidence="3" id="KW-0285">Flavoprotein</keyword>
<keyword evidence="5" id="KW-0560">Oxidoreductase</keyword>
<proteinExistence type="inferred from homology"/>
<keyword evidence="9" id="KW-1185">Reference proteome</keyword>
<dbReference type="PROSITE" id="PS00677">
    <property type="entry name" value="DAO"/>
    <property type="match status" value="1"/>
</dbReference>
<reference evidence="8 9" key="1">
    <citation type="submission" date="2018-02" db="EMBL/GenBank/DDBJ databases">
        <title>The genomes of Aspergillus section Nigri reveals drivers in fungal speciation.</title>
        <authorList>
            <consortium name="DOE Joint Genome Institute"/>
            <person name="Vesth T.C."/>
            <person name="Nybo J."/>
            <person name="Theobald S."/>
            <person name="Brandl J."/>
            <person name="Frisvad J.C."/>
            <person name="Nielsen K.F."/>
            <person name="Lyhne E.K."/>
            <person name="Kogle M.E."/>
            <person name="Kuo A."/>
            <person name="Riley R."/>
            <person name="Clum A."/>
            <person name="Nolan M."/>
            <person name="Lipzen A."/>
            <person name="Salamov A."/>
            <person name="Henrissat B."/>
            <person name="Wiebenga A."/>
            <person name="De vries R.P."/>
            <person name="Grigoriev I.V."/>
            <person name="Mortensen U.H."/>
            <person name="Andersen M.R."/>
            <person name="Baker S.E."/>
        </authorList>
    </citation>
    <scope>NUCLEOTIDE SEQUENCE [LARGE SCALE GENOMIC DNA]</scope>
    <source>
        <strain evidence="8 9">CBS 707.79</strain>
    </source>
</reference>
<name>A0A319DKC0_9EURO</name>
<protein>
    <submittedName>
        <fullName evidence="8">FAD dependent oxidoreductase superfamily</fullName>
    </submittedName>
</protein>
<dbReference type="GO" id="GO:0019478">
    <property type="term" value="P:D-amino acid catabolic process"/>
    <property type="evidence" value="ECO:0007669"/>
    <property type="project" value="TreeGrafter"/>
</dbReference>
<feature type="transmembrane region" description="Helical" evidence="6">
    <location>
        <begin position="6"/>
        <end position="23"/>
    </location>
</feature>
<dbReference type="AlphaFoldDB" id="A0A319DKC0"/>
<evidence type="ECO:0000256" key="5">
    <source>
        <dbReference type="ARBA" id="ARBA00023002"/>
    </source>
</evidence>
<evidence type="ECO:0000256" key="6">
    <source>
        <dbReference type="SAM" id="Phobius"/>
    </source>
</evidence>
<evidence type="ECO:0000256" key="4">
    <source>
        <dbReference type="ARBA" id="ARBA00022827"/>
    </source>
</evidence>